<evidence type="ECO:0000256" key="1">
    <source>
        <dbReference type="ARBA" id="ARBA00001426"/>
    </source>
</evidence>
<dbReference type="InterPro" id="IPR018110">
    <property type="entry name" value="Mandel_Rmase/mucon_lact_enz_CS"/>
</dbReference>
<proteinExistence type="predicted"/>
<dbReference type="SUPFAM" id="SSF54826">
    <property type="entry name" value="Enolase N-terminal domain-like"/>
    <property type="match status" value="1"/>
</dbReference>
<dbReference type="InterPro" id="IPR034593">
    <property type="entry name" value="DgoD-like"/>
</dbReference>
<sequence length="373" mass="40164">MVAPYRFSFGTLASFTTTVVEVVDSDGVVGIGETPHGDLSSLIEAMGERLRGLPVDALNAAEDRCVARTGFSLWADAAAERRAFGGIELALWDLRARRAGVPLVDLLGGRVRDTVAFTEYFAPRVGREETPAQVVDACVRAAADHDAPWFEGKLGVFDVETEMRMVADLVRELGPGRVLRLDANGAYTVPTARQVCHRLTDLGVGWLEDPCRTLDETARLRADGVATSFSTHEADLARAARTGVPDAFCLDLTELGGVRRSQDFLRACAALGVDFWCYSGDAGIMTAAYLHLTASEPSMIRPHQSLFRFTADLVIEQGPYAPRGGLLGVPDGPGLGVTIDRAALARLHERFLHEGGMAADGDDAAYRGGFRQQ</sequence>
<dbReference type="Gene3D" id="3.20.20.120">
    <property type="entry name" value="Enolase-like C-terminal domain"/>
    <property type="match status" value="1"/>
</dbReference>
<evidence type="ECO:0000256" key="3">
    <source>
        <dbReference type="ARBA" id="ARBA00011973"/>
    </source>
</evidence>
<evidence type="ECO:0000313" key="5">
    <source>
        <dbReference type="EMBL" id="CAB4574422.1"/>
    </source>
</evidence>
<protein>
    <recommendedName>
        <fullName evidence="3">glucarate dehydratase</fullName>
        <ecNumber evidence="3">4.2.1.40</ecNumber>
    </recommendedName>
</protein>
<dbReference type="InterPro" id="IPR036849">
    <property type="entry name" value="Enolase-like_C_sf"/>
</dbReference>
<feature type="domain" description="Mandelate racemase/muconate lactonizing enzyme C-terminal" evidence="4">
    <location>
        <begin position="131"/>
        <end position="227"/>
    </location>
</feature>
<dbReference type="Gene3D" id="3.30.390.10">
    <property type="entry name" value="Enolase-like, N-terminal domain"/>
    <property type="match status" value="1"/>
</dbReference>
<gene>
    <name evidence="5" type="ORF">UFOPK1493_02611</name>
</gene>
<dbReference type="GO" id="GO:0009063">
    <property type="term" value="P:amino acid catabolic process"/>
    <property type="evidence" value="ECO:0007669"/>
    <property type="project" value="InterPro"/>
</dbReference>
<evidence type="ECO:0000256" key="2">
    <source>
        <dbReference type="ARBA" id="ARBA00005183"/>
    </source>
</evidence>
<dbReference type="PROSITE" id="PS00908">
    <property type="entry name" value="MR_MLE_1"/>
    <property type="match status" value="1"/>
</dbReference>
<name>A0A6J6EDH5_9ZZZZ</name>
<organism evidence="5">
    <name type="scientific">freshwater metagenome</name>
    <dbReference type="NCBI Taxonomy" id="449393"/>
    <lineage>
        <taxon>unclassified sequences</taxon>
        <taxon>metagenomes</taxon>
        <taxon>ecological metagenomes</taxon>
    </lineage>
</organism>
<dbReference type="EMBL" id="CAEZSR010000113">
    <property type="protein sequence ID" value="CAB4574422.1"/>
    <property type="molecule type" value="Genomic_DNA"/>
</dbReference>
<dbReference type="SMART" id="SM00922">
    <property type="entry name" value="MR_MLE"/>
    <property type="match status" value="1"/>
</dbReference>
<dbReference type="PANTHER" id="PTHR48080:SF4">
    <property type="entry name" value="GLUCARATE DEHYDRATASE"/>
    <property type="match status" value="1"/>
</dbReference>
<evidence type="ECO:0000259" key="4">
    <source>
        <dbReference type="SMART" id="SM00922"/>
    </source>
</evidence>
<comment type="pathway">
    <text evidence="2">Carbohydrate acid metabolism; D-glucarate degradation; 2,5-dioxopentanoate from D-glucarate: step 1/2.</text>
</comment>
<dbReference type="EC" id="4.2.1.40" evidence="3"/>
<dbReference type="PROSITE" id="PS00909">
    <property type="entry name" value="MR_MLE_2"/>
    <property type="match status" value="1"/>
</dbReference>
<dbReference type="GO" id="GO:0008872">
    <property type="term" value="F:glucarate dehydratase activity"/>
    <property type="evidence" value="ECO:0007669"/>
    <property type="project" value="UniProtKB-EC"/>
</dbReference>
<dbReference type="InterPro" id="IPR013342">
    <property type="entry name" value="Mandelate_racemase_C"/>
</dbReference>
<reference evidence="5" key="1">
    <citation type="submission" date="2020-05" db="EMBL/GenBank/DDBJ databases">
        <authorList>
            <person name="Chiriac C."/>
            <person name="Salcher M."/>
            <person name="Ghai R."/>
            <person name="Kavagutti S V."/>
        </authorList>
    </citation>
    <scope>NUCLEOTIDE SEQUENCE</scope>
</reference>
<dbReference type="Pfam" id="PF13378">
    <property type="entry name" value="MR_MLE_C"/>
    <property type="match status" value="1"/>
</dbReference>
<dbReference type="InterPro" id="IPR029017">
    <property type="entry name" value="Enolase-like_N"/>
</dbReference>
<comment type="catalytic activity">
    <reaction evidence="1">
        <text>D-glucarate = 5-dehydro-4-deoxy-D-glucarate + H2O</text>
        <dbReference type="Rhea" id="RHEA:14573"/>
        <dbReference type="ChEBI" id="CHEBI:15377"/>
        <dbReference type="ChEBI" id="CHEBI:30612"/>
        <dbReference type="ChEBI" id="CHEBI:42819"/>
        <dbReference type="EC" id="4.2.1.40"/>
    </reaction>
</comment>
<dbReference type="Pfam" id="PF02746">
    <property type="entry name" value="MR_MLE_N"/>
    <property type="match status" value="1"/>
</dbReference>
<accession>A0A6J6EDH5</accession>
<dbReference type="AlphaFoldDB" id="A0A6J6EDH5"/>
<dbReference type="InterPro" id="IPR013341">
    <property type="entry name" value="Mandelate_racemase_N_dom"/>
</dbReference>
<dbReference type="InterPro" id="IPR029065">
    <property type="entry name" value="Enolase_C-like"/>
</dbReference>
<dbReference type="PANTHER" id="PTHR48080">
    <property type="entry name" value="D-GALACTONATE DEHYDRATASE-RELATED"/>
    <property type="match status" value="1"/>
</dbReference>
<dbReference type="SUPFAM" id="SSF51604">
    <property type="entry name" value="Enolase C-terminal domain-like"/>
    <property type="match status" value="1"/>
</dbReference>